<feature type="compositionally biased region" description="Low complexity" evidence="6">
    <location>
        <begin position="1064"/>
        <end position="1086"/>
    </location>
</feature>
<feature type="compositionally biased region" description="Gly residues" evidence="6">
    <location>
        <begin position="902"/>
        <end position="911"/>
    </location>
</feature>
<dbReference type="InterPro" id="IPR007941">
    <property type="entry name" value="DUF726"/>
</dbReference>
<accession>A0A8J4GJ88</accession>
<evidence type="ECO:0000256" key="6">
    <source>
        <dbReference type="SAM" id="MobiDB-lite"/>
    </source>
</evidence>
<feature type="region of interest" description="Disordered" evidence="6">
    <location>
        <begin position="292"/>
        <end position="316"/>
    </location>
</feature>
<keyword evidence="5 7" id="KW-0472">Membrane</keyword>
<comment type="similarity">
    <text evidence="2">Belongs to the TMCO4 family.</text>
</comment>
<comment type="subcellular location">
    <subcellularLocation>
        <location evidence="1">Membrane</location>
        <topology evidence="1">Multi-pass membrane protein</topology>
    </subcellularLocation>
</comment>
<dbReference type="InterPro" id="IPR029058">
    <property type="entry name" value="AB_hydrolase_fold"/>
</dbReference>
<feature type="region of interest" description="Disordered" evidence="6">
    <location>
        <begin position="721"/>
        <end position="758"/>
    </location>
</feature>
<feature type="region of interest" description="Disordered" evidence="6">
    <location>
        <begin position="955"/>
        <end position="1021"/>
    </location>
</feature>
<sequence length="1396" mass="143773">SIFCSAMDLDDGERYAAAALFTLALHTTQVETGVDEVGNCLSACKSAWGCPDEELFDDLICVPEDEPWPGMEVPSGFWGFDCCAPHGLCRRVYHALGITEARWPGLLKMPEISSATSVHDARVALVRLVRRYGALLDPAVAPLTDRAVSVDLGDVEGRMLAATESVEMKDLQTSPWEKQQRQEEERLILMAADDTEGSLSRTSKPEADALVRAHGTGEEEFQQGAAAAEGVGNAESLSRPWLKQDPEKSVASPPRVARCTAQVLADAGAATSNEGPVELARGERGEVDVQMEDDSANGNGRGGGSAPPASGAAATACHEPTHRSVLALYELIGACLRASTSAGDGVDENNNVAAGMRASTEGQEEAPGMQALASGTAAHGKAEQQQSTAAGGSTAYGGLGGSGRAGDGAKEKSGRFGFFSGRLLGSNKGAGASSSGGDGIGVGGGKGAGAPAPVADLEGALLRVVRMPLVRWYDARARVALRRLCHWLHIPAPKMHAMEQMWALQLLRLRPDGQSNVTAGAGPAGATANGPRYLTYLKISAGALGGAALLALTGGLAAPAIAAGLGSAIMVFGGSAAAATAVTTLGATAAGTAAITGTFGVIGASHAGSKTAALYAGEVREFGFWSISAPFILPPPPSAADCPEASGDDGGCGADTIGVNDPSGPSTTAGGVVSRWNSLFRWGSNSTNRANTPGALHTPGSLLQPLAPESETAKQVDGQWIAQPAPPNLPPRLPPLSLPRRREVSEPGNVRQSGPGRAANVPVLFRGAGASSDASLIATAAEPAPVLARQSRSSSTVSRDGLFIPADLLAEDGDEDGGDGNSGGSGAGGRMALYPSHPAALFRHVPMTPYPPPPADDDPEALALPLTAVAAPAGFPAAAADRLSASSVASALAPRVRSRGASDGGAFGNSGGIRQVRAHPLRDDTSLKQADGGGAPSADGRSVCATATLRSRSVTTSLGDAADPKRNNTESIKVVEGRDEKSYNRSEGVSCSRAHGDDEEDSDGDGRDAEPAASEWDAELAASDRSAVRAHLASAGPEGAFVEALLAELDAEAADLDGNSSGSTETPAAPAVAATGATSGLGSSSRWSWFRSSNKQLRTTTGVPISGGGGATAAAVEEKKWTKWMGKGEQARPLLRVPVDPKRMGESTLALTIAVNGWVKQPEDFVAPWRQLPSSGRELWALVWESDVLQSLGGALRRFIRDKAIEESSKMVLRLGVSTALVAAMMLPMAVISAINFTIGSCWRLALRRAQLGGRCLAHMLMQGAHGDRPVTLVGFSIGARLIFHCLLELSRCGARGIVESAVLLGTPVSANEARWKQARVAVSGRLVNAFSSNDWVLGVVFRAHSKNSLVQRASGLAPVAVAGVENINLSSLIAGHTQYLEKLEDVLCALNLVEH</sequence>
<feature type="compositionally biased region" description="Basic and acidic residues" evidence="6">
    <location>
        <begin position="962"/>
        <end position="984"/>
    </location>
</feature>
<feature type="compositionally biased region" description="Pro residues" evidence="6">
    <location>
        <begin position="724"/>
        <end position="737"/>
    </location>
</feature>
<evidence type="ECO:0000313" key="8">
    <source>
        <dbReference type="EMBL" id="GIM08286.1"/>
    </source>
</evidence>
<feature type="region of interest" description="Disordered" evidence="6">
    <location>
        <begin position="357"/>
        <end position="395"/>
    </location>
</feature>
<dbReference type="Pfam" id="PF05277">
    <property type="entry name" value="DUF726"/>
    <property type="match status" value="2"/>
</dbReference>
<feature type="compositionally biased region" description="Acidic residues" evidence="6">
    <location>
        <begin position="809"/>
        <end position="818"/>
    </location>
</feature>
<feature type="region of interest" description="Disordered" evidence="6">
    <location>
        <begin position="895"/>
        <end position="942"/>
    </location>
</feature>
<feature type="compositionally biased region" description="Gly residues" evidence="6">
    <location>
        <begin position="819"/>
        <end position="829"/>
    </location>
</feature>
<evidence type="ECO:0008006" key="10">
    <source>
        <dbReference type="Google" id="ProtNLM"/>
    </source>
</evidence>
<evidence type="ECO:0000256" key="3">
    <source>
        <dbReference type="ARBA" id="ARBA00022692"/>
    </source>
</evidence>
<evidence type="ECO:0000256" key="4">
    <source>
        <dbReference type="ARBA" id="ARBA00022989"/>
    </source>
</evidence>
<evidence type="ECO:0000256" key="1">
    <source>
        <dbReference type="ARBA" id="ARBA00004141"/>
    </source>
</evidence>
<keyword evidence="4 7" id="KW-1133">Transmembrane helix</keyword>
<dbReference type="PANTHER" id="PTHR17920:SF3">
    <property type="entry name" value="TRANSMEMBRANE AND COILED-COIL DOMAIN-CONTAINING PROTEIN 4"/>
    <property type="match status" value="1"/>
</dbReference>
<evidence type="ECO:0000256" key="7">
    <source>
        <dbReference type="SAM" id="Phobius"/>
    </source>
</evidence>
<comment type="caution">
    <text evidence="8">The sequence shown here is derived from an EMBL/GenBank/DDBJ whole genome shotgun (WGS) entry which is preliminary data.</text>
</comment>
<organism evidence="8 9">
    <name type="scientific">Volvox reticuliferus</name>
    <dbReference type="NCBI Taxonomy" id="1737510"/>
    <lineage>
        <taxon>Eukaryota</taxon>
        <taxon>Viridiplantae</taxon>
        <taxon>Chlorophyta</taxon>
        <taxon>core chlorophytes</taxon>
        <taxon>Chlorophyceae</taxon>
        <taxon>CS clade</taxon>
        <taxon>Chlamydomonadales</taxon>
        <taxon>Volvocaceae</taxon>
        <taxon>Volvox</taxon>
    </lineage>
</organism>
<dbReference type="EMBL" id="BNCQ01000027">
    <property type="protein sequence ID" value="GIM08286.1"/>
    <property type="molecule type" value="Genomic_DNA"/>
</dbReference>
<feature type="region of interest" description="Disordered" evidence="6">
    <location>
        <begin position="809"/>
        <end position="830"/>
    </location>
</feature>
<feature type="region of interest" description="Disordered" evidence="6">
    <location>
        <begin position="214"/>
        <end position="236"/>
    </location>
</feature>
<name>A0A8J4GJ88_9CHLO</name>
<feature type="region of interest" description="Disordered" evidence="6">
    <location>
        <begin position="1056"/>
        <end position="1086"/>
    </location>
</feature>
<feature type="non-terminal residue" evidence="8">
    <location>
        <position position="1"/>
    </location>
</feature>
<feature type="compositionally biased region" description="Low complexity" evidence="6">
    <location>
        <begin position="222"/>
        <end position="235"/>
    </location>
</feature>
<dbReference type="GO" id="GO:0016020">
    <property type="term" value="C:membrane"/>
    <property type="evidence" value="ECO:0007669"/>
    <property type="project" value="UniProtKB-SubCell"/>
</dbReference>
<dbReference type="PANTHER" id="PTHR17920">
    <property type="entry name" value="TRANSMEMBRANE AND COILED-COIL DOMAIN-CONTAINING PROTEIN 4 TMCO4"/>
    <property type="match status" value="1"/>
</dbReference>
<keyword evidence="3 7" id="KW-0812">Transmembrane</keyword>
<feature type="transmembrane region" description="Helical" evidence="7">
    <location>
        <begin position="1215"/>
        <end position="1239"/>
    </location>
</feature>
<dbReference type="SUPFAM" id="SSF53474">
    <property type="entry name" value="alpha/beta-Hydrolases"/>
    <property type="match status" value="1"/>
</dbReference>
<evidence type="ECO:0000313" key="9">
    <source>
        <dbReference type="Proteomes" id="UP000722791"/>
    </source>
</evidence>
<evidence type="ECO:0000256" key="2">
    <source>
        <dbReference type="ARBA" id="ARBA00009824"/>
    </source>
</evidence>
<proteinExistence type="inferred from homology"/>
<evidence type="ECO:0000256" key="5">
    <source>
        <dbReference type="ARBA" id="ARBA00023136"/>
    </source>
</evidence>
<protein>
    <recommendedName>
        <fullName evidence="10">Transmembrane and coiled-coil domain-containing protein 4</fullName>
    </recommendedName>
</protein>
<feature type="region of interest" description="Disordered" evidence="6">
    <location>
        <begin position="268"/>
        <end position="287"/>
    </location>
</feature>
<reference evidence="8" key="1">
    <citation type="journal article" date="2021" name="Proc. Natl. Acad. Sci. U.S.A.">
        <title>Three genomes in the algal genus Volvox reveal the fate of a haploid sex-determining region after a transition to homothallism.</title>
        <authorList>
            <person name="Yamamoto K."/>
            <person name="Hamaji T."/>
            <person name="Kawai-Toyooka H."/>
            <person name="Matsuzaki R."/>
            <person name="Takahashi F."/>
            <person name="Nishimura Y."/>
            <person name="Kawachi M."/>
            <person name="Noguchi H."/>
            <person name="Minakuchi Y."/>
            <person name="Umen J.G."/>
            <person name="Toyoda A."/>
            <person name="Nozaki H."/>
        </authorList>
    </citation>
    <scope>NUCLEOTIDE SEQUENCE</scope>
    <source>
        <strain evidence="8">NIES-3785</strain>
    </source>
</reference>
<gene>
    <name evidence="8" type="ORF">Vretimale_12259</name>
</gene>
<dbReference type="Proteomes" id="UP000722791">
    <property type="component" value="Unassembled WGS sequence"/>
</dbReference>